<evidence type="ECO:0000256" key="6">
    <source>
        <dbReference type="ARBA" id="ARBA00022840"/>
    </source>
</evidence>
<dbReference type="Gene3D" id="3.40.50.300">
    <property type="entry name" value="P-loop containing nucleotide triphosphate hydrolases"/>
    <property type="match status" value="1"/>
</dbReference>
<keyword evidence="4 9" id="KW-0812">Transmembrane</keyword>
<dbReference type="FunFam" id="3.40.50.300:FF:000221">
    <property type="entry name" value="Multidrug ABC transporter ATP-binding protein"/>
    <property type="match status" value="1"/>
</dbReference>
<dbReference type="InterPro" id="IPR039421">
    <property type="entry name" value="Type_1_exporter"/>
</dbReference>
<organism evidence="12 13">
    <name type="scientific">Ruminiclostridium papyrosolvens DSM 2782</name>
    <dbReference type="NCBI Taxonomy" id="588581"/>
    <lineage>
        <taxon>Bacteria</taxon>
        <taxon>Bacillati</taxon>
        <taxon>Bacillota</taxon>
        <taxon>Clostridia</taxon>
        <taxon>Eubacteriales</taxon>
        <taxon>Oscillospiraceae</taxon>
        <taxon>Ruminiclostridium</taxon>
    </lineage>
</organism>
<evidence type="ECO:0000259" key="11">
    <source>
        <dbReference type="PROSITE" id="PS50929"/>
    </source>
</evidence>
<evidence type="ECO:0000256" key="2">
    <source>
        <dbReference type="ARBA" id="ARBA00022448"/>
    </source>
</evidence>
<reference evidence="12" key="2">
    <citation type="submission" date="2011-01" db="EMBL/GenBank/DDBJ databases">
        <title>The Non-contiguous Finished genome of Clostridium papyrosolvens.</title>
        <authorList>
            <person name="Lucas S."/>
            <person name="Copeland A."/>
            <person name="Lapidus A."/>
            <person name="Cheng J.-F."/>
            <person name="Goodwin L."/>
            <person name="Pitluck S."/>
            <person name="Misra M."/>
            <person name="Chertkov O."/>
            <person name="Detter J.C."/>
            <person name="Han C."/>
            <person name="Tapia R."/>
            <person name="Land M."/>
            <person name="Hauser L."/>
            <person name="Kyrpides N."/>
            <person name="Ivanova N."/>
            <person name="Pagani I."/>
            <person name="Mouttaki H."/>
            <person name="He Z."/>
            <person name="Zhou J."/>
            <person name="Hemme C.L."/>
            <person name="Woyke T."/>
        </authorList>
    </citation>
    <scope>NUCLEOTIDE SEQUENCE [LARGE SCALE GENOMIC DNA]</scope>
    <source>
        <strain evidence="12">DSM 2782</strain>
    </source>
</reference>
<reference evidence="12" key="1">
    <citation type="submission" date="2009-07" db="EMBL/GenBank/DDBJ databases">
        <authorList>
            <consortium name="US DOE Joint Genome Institute (JGI-PGF)"/>
            <person name="Lucas S."/>
            <person name="Copeland A."/>
            <person name="Lapidus A."/>
            <person name="Glavina del Rio T."/>
            <person name="Tice H."/>
            <person name="Bruce D."/>
            <person name="Goodwin L."/>
            <person name="Pitluck S."/>
            <person name="Larimer F."/>
            <person name="Land M.L."/>
            <person name="Mouttaki H."/>
            <person name="He Z."/>
            <person name="Zhou J."/>
            <person name="Hemme C.L."/>
        </authorList>
    </citation>
    <scope>NUCLEOTIDE SEQUENCE [LARGE SCALE GENOMIC DNA]</scope>
    <source>
        <strain evidence="12">DSM 2782</strain>
    </source>
</reference>
<keyword evidence="13" id="KW-1185">Reference proteome</keyword>
<dbReference type="STRING" id="588581.Cpap_2689"/>
<dbReference type="PANTHER" id="PTHR43394:SF1">
    <property type="entry name" value="ATP-BINDING CASSETTE SUB-FAMILY B MEMBER 10, MITOCHONDRIAL"/>
    <property type="match status" value="1"/>
</dbReference>
<evidence type="ECO:0000256" key="3">
    <source>
        <dbReference type="ARBA" id="ARBA00022475"/>
    </source>
</evidence>
<dbReference type="InterPro" id="IPR036640">
    <property type="entry name" value="ABC1_TM_sf"/>
</dbReference>
<dbReference type="RefSeq" id="WP_004618804.1">
    <property type="nucleotide sequence ID" value="NZ_ACXX02000005.1"/>
</dbReference>
<dbReference type="SUPFAM" id="SSF90123">
    <property type="entry name" value="ABC transporter transmembrane region"/>
    <property type="match status" value="1"/>
</dbReference>
<keyword evidence="8 9" id="KW-0472">Membrane</keyword>
<feature type="transmembrane region" description="Helical" evidence="9">
    <location>
        <begin position="168"/>
        <end position="185"/>
    </location>
</feature>
<dbReference type="PROSITE" id="PS50893">
    <property type="entry name" value="ABC_TRANSPORTER_2"/>
    <property type="match status" value="1"/>
</dbReference>
<dbReference type="Proteomes" id="UP000003860">
    <property type="component" value="Unassembled WGS sequence"/>
</dbReference>
<name>F1TC88_9FIRM</name>
<feature type="transmembrane region" description="Helical" evidence="9">
    <location>
        <begin position="62"/>
        <end position="83"/>
    </location>
</feature>
<dbReference type="SMART" id="SM00382">
    <property type="entry name" value="AAA"/>
    <property type="match status" value="1"/>
</dbReference>
<evidence type="ECO:0000256" key="1">
    <source>
        <dbReference type="ARBA" id="ARBA00004651"/>
    </source>
</evidence>
<comment type="caution">
    <text evidence="12">The sequence shown here is derived from an EMBL/GenBank/DDBJ whole genome shotgun (WGS) entry which is preliminary data.</text>
</comment>
<dbReference type="OrthoDB" id="9762778at2"/>
<feature type="transmembrane region" description="Helical" evidence="9">
    <location>
        <begin position="145"/>
        <end position="162"/>
    </location>
</feature>
<dbReference type="GO" id="GO:0015421">
    <property type="term" value="F:ABC-type oligopeptide transporter activity"/>
    <property type="evidence" value="ECO:0007669"/>
    <property type="project" value="TreeGrafter"/>
</dbReference>
<keyword evidence="5" id="KW-0547">Nucleotide-binding</keyword>
<dbReference type="AlphaFoldDB" id="F1TC88"/>
<dbReference type="PROSITE" id="PS00211">
    <property type="entry name" value="ABC_TRANSPORTER_1"/>
    <property type="match status" value="1"/>
</dbReference>
<evidence type="ECO:0000259" key="10">
    <source>
        <dbReference type="PROSITE" id="PS50893"/>
    </source>
</evidence>
<keyword evidence="7 9" id="KW-1133">Transmembrane helix</keyword>
<evidence type="ECO:0000313" key="12">
    <source>
        <dbReference type="EMBL" id="EGD48003.1"/>
    </source>
</evidence>
<evidence type="ECO:0000256" key="9">
    <source>
        <dbReference type="SAM" id="Phobius"/>
    </source>
</evidence>
<feature type="domain" description="ABC transmembrane type-1" evidence="11">
    <location>
        <begin position="32"/>
        <end position="288"/>
    </location>
</feature>
<dbReference type="InterPro" id="IPR027417">
    <property type="entry name" value="P-loop_NTPase"/>
</dbReference>
<dbReference type="SUPFAM" id="SSF52540">
    <property type="entry name" value="P-loop containing nucleoside triphosphate hydrolases"/>
    <property type="match status" value="1"/>
</dbReference>
<dbReference type="Pfam" id="PF00664">
    <property type="entry name" value="ABC_membrane"/>
    <property type="match status" value="1"/>
</dbReference>
<gene>
    <name evidence="12" type="ORF">Cpap_2689</name>
</gene>
<feature type="transmembrane region" description="Helical" evidence="9">
    <location>
        <begin position="266"/>
        <end position="287"/>
    </location>
</feature>
<dbReference type="CDD" id="cd07346">
    <property type="entry name" value="ABC_6TM_exporters"/>
    <property type="match status" value="1"/>
</dbReference>
<dbReference type="GO" id="GO:0005886">
    <property type="term" value="C:plasma membrane"/>
    <property type="evidence" value="ECO:0007669"/>
    <property type="project" value="UniProtKB-SubCell"/>
</dbReference>
<feature type="domain" description="ABC transporter" evidence="10">
    <location>
        <begin position="342"/>
        <end position="577"/>
    </location>
</feature>
<keyword evidence="6" id="KW-0067">ATP-binding</keyword>
<comment type="subcellular location">
    <subcellularLocation>
        <location evidence="1">Cell membrane</location>
        <topology evidence="1">Multi-pass membrane protein</topology>
    </subcellularLocation>
</comment>
<protein>
    <submittedName>
        <fullName evidence="12">ABC transporter related protein</fullName>
    </submittedName>
</protein>
<evidence type="ECO:0000256" key="4">
    <source>
        <dbReference type="ARBA" id="ARBA00022692"/>
    </source>
</evidence>
<proteinExistence type="predicted"/>
<dbReference type="InterPro" id="IPR003593">
    <property type="entry name" value="AAA+_ATPase"/>
</dbReference>
<dbReference type="PROSITE" id="PS50929">
    <property type="entry name" value="ABC_TM1F"/>
    <property type="match status" value="1"/>
</dbReference>
<dbReference type="Gene3D" id="1.20.1560.10">
    <property type="entry name" value="ABC transporter type 1, transmembrane domain"/>
    <property type="match status" value="1"/>
</dbReference>
<dbReference type="EMBL" id="ACXX02000005">
    <property type="protein sequence ID" value="EGD48003.1"/>
    <property type="molecule type" value="Genomic_DNA"/>
</dbReference>
<evidence type="ECO:0000256" key="5">
    <source>
        <dbReference type="ARBA" id="ARBA00022741"/>
    </source>
</evidence>
<sequence>MKSTIAKRIEVVKALRPIVKNMKNQLLLFGTLKICLLVLGLTAPYLYKLLVDEVLTKGRFSLLRWICAGYITIFIISSGLMFIQRIKGNKFFFKLLFDIRYRIWNNYLKMYVYKYSNCNIGDLKNRVDDDTNAFEKFLGQHIIDYTYNWVYAVLNGAVLLFLNWKLALFGFIMVPFPFLMSNWIGKRVQNANDKQKVLWVKYEKWIYSCIQGWKEIKTFTAEKVSSMNFTHHWKEIGKNFFVVQMLFNISRTFWVIKDVFITKVSLYFIGGVLIMNGEITIGSLLVFMKYYQGLFDGVSEVNRLDIDLYNDIPSIDRVLEVLIQKDEIKRGTLRPERFMPGIEFRNVTFAYDGNNKDVLKKLSLEIKPDERIAIVGRSGSGKTTLVKLILGLCHAREGNVIISGIDIKELHPSFLHHHVGAVMQDNYLFNLSIRENLLMAKPTATEAEIRKACELAYIAEFIESLSEGYETIIGEKGIRLSGGQKQRLSIARTFLADPKIIIFDEATSALDHESEKVIHKAIENISRNRTVIIIAHRLSSILSANRVLVLDNGEIVGEGHHSDLYGKNGVYDILFKQQYEIQKLTAS</sequence>
<dbReference type="InterPro" id="IPR017871">
    <property type="entry name" value="ABC_transporter-like_CS"/>
</dbReference>
<dbReference type="InterPro" id="IPR011527">
    <property type="entry name" value="ABC1_TM_dom"/>
</dbReference>
<feature type="transmembrane region" description="Helical" evidence="9">
    <location>
        <begin position="26"/>
        <end position="47"/>
    </location>
</feature>
<dbReference type="GO" id="GO:0005524">
    <property type="term" value="F:ATP binding"/>
    <property type="evidence" value="ECO:0007669"/>
    <property type="project" value="UniProtKB-KW"/>
</dbReference>
<dbReference type="GO" id="GO:0016887">
    <property type="term" value="F:ATP hydrolysis activity"/>
    <property type="evidence" value="ECO:0007669"/>
    <property type="project" value="InterPro"/>
</dbReference>
<evidence type="ECO:0000256" key="7">
    <source>
        <dbReference type="ARBA" id="ARBA00022989"/>
    </source>
</evidence>
<keyword evidence="2" id="KW-0813">Transport</keyword>
<keyword evidence="3" id="KW-1003">Cell membrane</keyword>
<evidence type="ECO:0000256" key="8">
    <source>
        <dbReference type="ARBA" id="ARBA00023136"/>
    </source>
</evidence>
<accession>F1TC88</accession>
<dbReference type="PANTHER" id="PTHR43394">
    <property type="entry name" value="ATP-DEPENDENT PERMEASE MDL1, MITOCHONDRIAL"/>
    <property type="match status" value="1"/>
</dbReference>
<dbReference type="Pfam" id="PF00005">
    <property type="entry name" value="ABC_tran"/>
    <property type="match status" value="1"/>
</dbReference>
<dbReference type="eggNOG" id="COG1132">
    <property type="taxonomic scope" value="Bacteria"/>
</dbReference>
<evidence type="ECO:0000313" key="13">
    <source>
        <dbReference type="Proteomes" id="UP000003860"/>
    </source>
</evidence>
<dbReference type="InterPro" id="IPR003439">
    <property type="entry name" value="ABC_transporter-like_ATP-bd"/>
</dbReference>